<organism evidence="2 3">
    <name type="scientific">Turneriella parva (strain ATCC BAA-1111 / DSM 21527 / NCTC 11395 / H)</name>
    <name type="common">Leptospira parva</name>
    <dbReference type="NCBI Taxonomy" id="869212"/>
    <lineage>
        <taxon>Bacteria</taxon>
        <taxon>Pseudomonadati</taxon>
        <taxon>Spirochaetota</taxon>
        <taxon>Spirochaetia</taxon>
        <taxon>Leptospirales</taxon>
        <taxon>Leptospiraceae</taxon>
        <taxon>Turneriella</taxon>
    </lineage>
</organism>
<dbReference type="RefSeq" id="WP_014804001.1">
    <property type="nucleotide sequence ID" value="NC_018020.1"/>
</dbReference>
<evidence type="ECO:0000313" key="2">
    <source>
        <dbReference type="EMBL" id="AFM13499.1"/>
    </source>
</evidence>
<gene>
    <name evidence="2" type="ordered locus">Turpa_2860</name>
</gene>
<dbReference type="KEGG" id="tpx:Turpa_2860"/>
<dbReference type="Proteomes" id="UP000006048">
    <property type="component" value="Chromosome"/>
</dbReference>
<feature type="chain" id="PRO_5003686819" evidence="1">
    <location>
        <begin position="18"/>
        <end position="249"/>
    </location>
</feature>
<protein>
    <submittedName>
        <fullName evidence="2">Uncharacterized protein</fullName>
    </submittedName>
</protein>
<feature type="signal peptide" evidence="1">
    <location>
        <begin position="1"/>
        <end position="17"/>
    </location>
</feature>
<dbReference type="AlphaFoldDB" id="I4B892"/>
<evidence type="ECO:0000313" key="3">
    <source>
        <dbReference type="Proteomes" id="UP000006048"/>
    </source>
</evidence>
<reference evidence="2 3" key="1">
    <citation type="submission" date="2012-06" db="EMBL/GenBank/DDBJ databases">
        <title>The complete chromosome of genome of Turneriella parva DSM 21527.</title>
        <authorList>
            <consortium name="US DOE Joint Genome Institute (JGI-PGF)"/>
            <person name="Lucas S."/>
            <person name="Han J."/>
            <person name="Lapidus A."/>
            <person name="Bruce D."/>
            <person name="Goodwin L."/>
            <person name="Pitluck S."/>
            <person name="Peters L."/>
            <person name="Kyrpides N."/>
            <person name="Mavromatis K."/>
            <person name="Ivanova N."/>
            <person name="Mikhailova N."/>
            <person name="Chertkov O."/>
            <person name="Detter J.C."/>
            <person name="Tapia R."/>
            <person name="Han C."/>
            <person name="Land M."/>
            <person name="Hauser L."/>
            <person name="Markowitz V."/>
            <person name="Cheng J.-F."/>
            <person name="Hugenholtz P."/>
            <person name="Woyke T."/>
            <person name="Wu D."/>
            <person name="Gronow S."/>
            <person name="Wellnitz S."/>
            <person name="Brambilla E."/>
            <person name="Klenk H.-P."/>
            <person name="Eisen J.A."/>
        </authorList>
    </citation>
    <scope>NUCLEOTIDE SEQUENCE [LARGE SCALE GENOMIC DNA]</scope>
    <source>
        <strain evidence="3">ATCC BAA-1111 / DSM 21527 / NCTC 11395 / H</strain>
    </source>
</reference>
<proteinExistence type="predicted"/>
<keyword evidence="1" id="KW-0732">Signal</keyword>
<dbReference type="EMBL" id="CP002959">
    <property type="protein sequence ID" value="AFM13499.1"/>
    <property type="molecule type" value="Genomic_DNA"/>
</dbReference>
<accession>I4B892</accession>
<keyword evidence="3" id="KW-1185">Reference proteome</keyword>
<dbReference type="STRING" id="869212.Turpa_2860"/>
<name>I4B892_TURPD</name>
<dbReference type="PATRIC" id="fig|869212.3.peg.2881"/>
<sequence>MLVRAALFLLLALPVFAGEGGVSYQIAGKSYTLTGAQAALVKRHGKLQLVIGVKDQAARSQLAITAELDGNSLEAPVDLSSAFSAVSAVIVNAQGIYSVAPHVTLARDEFMRYTKKEEIETNETELDPDDRSFEDRKECGNGMTDACLRARHGNGRRRKKVRVRYVQHRPTWVGKSRQQRIDTGDGIMREEKYRDTSFMVRLTPVHVNGKLVRLDGTFAGVLIYNEGMKPGTRIPLQNGQFSVRVENPK</sequence>
<evidence type="ECO:0000256" key="1">
    <source>
        <dbReference type="SAM" id="SignalP"/>
    </source>
</evidence>
<dbReference type="HOGENOM" id="CLU_1115383_0_0_12"/>